<accession>A0A4Q4L5A7</accession>
<evidence type="ECO:0000313" key="1">
    <source>
        <dbReference type="EMBL" id="RYM41349.1"/>
    </source>
</evidence>
<dbReference type="EMBL" id="SEUB01000005">
    <property type="protein sequence ID" value="RYM41349.1"/>
    <property type="molecule type" value="Genomic_DNA"/>
</dbReference>
<protein>
    <submittedName>
        <fullName evidence="1">Uncharacterized protein</fullName>
    </submittedName>
</protein>
<evidence type="ECO:0000313" key="2">
    <source>
        <dbReference type="Proteomes" id="UP000291107"/>
    </source>
</evidence>
<dbReference type="Proteomes" id="UP000291107">
    <property type="component" value="Unassembled WGS sequence"/>
</dbReference>
<gene>
    <name evidence="1" type="ORF">EVS84_15795</name>
</gene>
<name>A0A4Q4L5A7_9PSED</name>
<sequence length="87" mass="9680">MRRSALTATPLTHTTWQAIQWSENSVGDYQSDAQRKASGKDLYLVSGVSAEWLTAAPSFAGKPAPTEGSVNMWERACSRRGQHWQRN</sequence>
<organism evidence="1 2">
    <name type="scientific">Pseudomonas koreensis</name>
    <dbReference type="NCBI Taxonomy" id="198620"/>
    <lineage>
        <taxon>Bacteria</taxon>
        <taxon>Pseudomonadati</taxon>
        <taxon>Pseudomonadota</taxon>
        <taxon>Gammaproteobacteria</taxon>
        <taxon>Pseudomonadales</taxon>
        <taxon>Pseudomonadaceae</taxon>
        <taxon>Pseudomonas</taxon>
    </lineage>
</organism>
<comment type="caution">
    <text evidence="1">The sequence shown here is derived from an EMBL/GenBank/DDBJ whole genome shotgun (WGS) entry which is preliminary data.</text>
</comment>
<reference evidence="1 2" key="1">
    <citation type="submission" date="2019-02" db="EMBL/GenBank/DDBJ databases">
        <title>Genome of Pseudomonas korensis isolated from heavy metal contaminated environment.</title>
        <authorList>
            <person name="Ayangbenro A.S."/>
            <person name="Babalola O."/>
        </authorList>
    </citation>
    <scope>NUCLEOTIDE SEQUENCE [LARGE SCALE GENOMIC DNA]</scope>
    <source>
        <strain evidence="1 2">AB36</strain>
    </source>
</reference>
<proteinExistence type="predicted"/>
<dbReference type="AlphaFoldDB" id="A0A4Q4L5A7"/>